<feature type="transmembrane region" description="Helical" evidence="9">
    <location>
        <begin position="12"/>
        <end position="33"/>
    </location>
</feature>
<evidence type="ECO:0000256" key="6">
    <source>
        <dbReference type="ARBA" id="ARBA00022989"/>
    </source>
</evidence>
<keyword evidence="3" id="KW-1003">Cell membrane</keyword>
<name>A0A7J0BRU8_9BACT</name>
<keyword evidence="4" id="KW-0997">Cell inner membrane</keyword>
<dbReference type="PANTHER" id="PTHR35011:SF2">
    <property type="entry name" value="2,3-DIKETO-L-GULONATE TRAP TRANSPORTER SMALL PERMEASE PROTEIN YIAM"/>
    <property type="match status" value="1"/>
</dbReference>
<evidence type="ECO:0000259" key="10">
    <source>
        <dbReference type="Pfam" id="PF04290"/>
    </source>
</evidence>
<reference evidence="11 12" key="1">
    <citation type="submission" date="2020-05" db="EMBL/GenBank/DDBJ databases">
        <title>Draft genome sequence of Desulfovibrio psychrotolerans JS1T.</title>
        <authorList>
            <person name="Ueno A."/>
            <person name="Tamazawa S."/>
            <person name="Tamamura S."/>
            <person name="Murakami T."/>
            <person name="Kiyama T."/>
            <person name="Inomata H."/>
            <person name="Amano Y."/>
            <person name="Miyakawa K."/>
            <person name="Tamaki H."/>
            <person name="Naganuma T."/>
            <person name="Kaneko K."/>
        </authorList>
    </citation>
    <scope>NUCLEOTIDE SEQUENCE [LARGE SCALE GENOMIC DNA]</scope>
    <source>
        <strain evidence="11 12">JS1</strain>
    </source>
</reference>
<dbReference type="RefSeq" id="WP_174409084.1">
    <property type="nucleotide sequence ID" value="NZ_BLVP01000006.1"/>
</dbReference>
<feature type="transmembrane region" description="Helical" evidence="9">
    <location>
        <begin position="45"/>
        <end position="63"/>
    </location>
</feature>
<evidence type="ECO:0000256" key="3">
    <source>
        <dbReference type="ARBA" id="ARBA00022475"/>
    </source>
</evidence>
<dbReference type="InterPro" id="IPR007387">
    <property type="entry name" value="TRAP_DctQ"/>
</dbReference>
<dbReference type="GO" id="GO:0005886">
    <property type="term" value="C:plasma membrane"/>
    <property type="evidence" value="ECO:0007669"/>
    <property type="project" value="UniProtKB-SubCell"/>
</dbReference>
<keyword evidence="2" id="KW-0813">Transport</keyword>
<protein>
    <recommendedName>
        <fullName evidence="10">Tripartite ATP-independent periplasmic transporters DctQ component domain-containing protein</fullName>
    </recommendedName>
</protein>
<evidence type="ECO:0000256" key="8">
    <source>
        <dbReference type="ARBA" id="ARBA00038436"/>
    </source>
</evidence>
<dbReference type="EMBL" id="BLVP01000006">
    <property type="protein sequence ID" value="GFM36400.1"/>
    <property type="molecule type" value="Genomic_DNA"/>
</dbReference>
<comment type="caution">
    <text evidence="11">The sequence shown here is derived from an EMBL/GenBank/DDBJ whole genome shotgun (WGS) entry which is preliminary data.</text>
</comment>
<comment type="similarity">
    <text evidence="8">Belongs to the TRAP transporter small permease family.</text>
</comment>
<evidence type="ECO:0000313" key="12">
    <source>
        <dbReference type="Proteomes" id="UP000503820"/>
    </source>
</evidence>
<comment type="subcellular location">
    <subcellularLocation>
        <location evidence="1">Cell inner membrane</location>
        <topology evidence="1">Multi-pass membrane protein</topology>
    </subcellularLocation>
</comment>
<keyword evidence="12" id="KW-1185">Reference proteome</keyword>
<feature type="transmembrane region" description="Helical" evidence="9">
    <location>
        <begin position="84"/>
        <end position="105"/>
    </location>
</feature>
<organism evidence="11 12">
    <name type="scientific">Desulfovibrio psychrotolerans</name>
    <dbReference type="NCBI Taxonomy" id="415242"/>
    <lineage>
        <taxon>Bacteria</taxon>
        <taxon>Pseudomonadati</taxon>
        <taxon>Thermodesulfobacteriota</taxon>
        <taxon>Desulfovibrionia</taxon>
        <taxon>Desulfovibrionales</taxon>
        <taxon>Desulfovibrionaceae</taxon>
        <taxon>Desulfovibrio</taxon>
    </lineage>
</organism>
<keyword evidence="5 9" id="KW-0812">Transmembrane</keyword>
<evidence type="ECO:0000256" key="4">
    <source>
        <dbReference type="ARBA" id="ARBA00022519"/>
    </source>
</evidence>
<sequence length="156" mass="18066">MFKFIWDRFEELLGSLLLFVMVAIAFANVVTRYCIKMSLSWTEEITVNLFVWVVLLGTAYAFRKDNHLSVTLLHDAMPPWAQRACRAFSLIVCVGFFAALCWLGMVEVRDEMDLEVITESLAIPVWWYTVATPAFSLLIIVRILERAWQDLRNGRL</sequence>
<gene>
    <name evidence="11" type="ORF">DSM19430T_10840</name>
</gene>
<keyword evidence="7 9" id="KW-0472">Membrane</keyword>
<dbReference type="InterPro" id="IPR055348">
    <property type="entry name" value="DctQ"/>
</dbReference>
<accession>A0A7J0BRU8</accession>
<dbReference type="PANTHER" id="PTHR35011">
    <property type="entry name" value="2,3-DIKETO-L-GULONATE TRAP TRANSPORTER SMALL PERMEASE PROTEIN YIAM"/>
    <property type="match status" value="1"/>
</dbReference>
<dbReference type="Pfam" id="PF04290">
    <property type="entry name" value="DctQ"/>
    <property type="match status" value="1"/>
</dbReference>
<dbReference type="GO" id="GO:0022857">
    <property type="term" value="F:transmembrane transporter activity"/>
    <property type="evidence" value="ECO:0007669"/>
    <property type="project" value="TreeGrafter"/>
</dbReference>
<evidence type="ECO:0000256" key="9">
    <source>
        <dbReference type="SAM" id="Phobius"/>
    </source>
</evidence>
<proteinExistence type="inferred from homology"/>
<evidence type="ECO:0000256" key="1">
    <source>
        <dbReference type="ARBA" id="ARBA00004429"/>
    </source>
</evidence>
<evidence type="ECO:0000256" key="2">
    <source>
        <dbReference type="ARBA" id="ARBA00022448"/>
    </source>
</evidence>
<evidence type="ECO:0000313" key="11">
    <source>
        <dbReference type="EMBL" id="GFM36400.1"/>
    </source>
</evidence>
<keyword evidence="6 9" id="KW-1133">Transmembrane helix</keyword>
<evidence type="ECO:0000256" key="7">
    <source>
        <dbReference type="ARBA" id="ARBA00023136"/>
    </source>
</evidence>
<feature type="transmembrane region" description="Helical" evidence="9">
    <location>
        <begin position="125"/>
        <end position="144"/>
    </location>
</feature>
<dbReference type="GO" id="GO:0015740">
    <property type="term" value="P:C4-dicarboxylate transport"/>
    <property type="evidence" value="ECO:0007669"/>
    <property type="project" value="TreeGrafter"/>
</dbReference>
<dbReference type="Proteomes" id="UP000503820">
    <property type="component" value="Unassembled WGS sequence"/>
</dbReference>
<feature type="domain" description="Tripartite ATP-independent periplasmic transporters DctQ component" evidence="10">
    <location>
        <begin position="21"/>
        <end position="152"/>
    </location>
</feature>
<evidence type="ECO:0000256" key="5">
    <source>
        <dbReference type="ARBA" id="ARBA00022692"/>
    </source>
</evidence>
<dbReference type="AlphaFoldDB" id="A0A7J0BRU8"/>